<feature type="signal peptide" evidence="3">
    <location>
        <begin position="1"/>
        <end position="26"/>
    </location>
</feature>
<feature type="chain" id="PRO_5020900703" evidence="3">
    <location>
        <begin position="27"/>
        <end position="428"/>
    </location>
</feature>
<comment type="similarity">
    <text evidence="2">Belongs to the bacterial solute-binding protein 1 family.</text>
</comment>
<keyword evidence="5" id="KW-1185">Reference proteome</keyword>
<comment type="caution">
    <text evidence="4">The sequence shown here is derived from an EMBL/GenBank/DDBJ whole genome shotgun (WGS) entry which is preliminary data.</text>
</comment>
<proteinExistence type="inferred from homology"/>
<dbReference type="CDD" id="cd14748">
    <property type="entry name" value="PBP2_UgpB"/>
    <property type="match status" value="1"/>
</dbReference>
<evidence type="ECO:0000256" key="2">
    <source>
        <dbReference type="ARBA" id="ARBA00008520"/>
    </source>
</evidence>
<dbReference type="Pfam" id="PF13416">
    <property type="entry name" value="SBP_bac_8"/>
    <property type="match status" value="1"/>
</dbReference>
<name>A0A4R1NL79_9GAMM</name>
<keyword evidence="3" id="KW-0732">Signal</keyword>
<dbReference type="PANTHER" id="PTHR43649">
    <property type="entry name" value="ARABINOSE-BINDING PROTEIN-RELATED"/>
    <property type="match status" value="1"/>
</dbReference>
<dbReference type="AlphaFoldDB" id="A0A4R1NL79"/>
<dbReference type="GO" id="GO:0042597">
    <property type="term" value="C:periplasmic space"/>
    <property type="evidence" value="ECO:0007669"/>
    <property type="project" value="UniProtKB-SubCell"/>
</dbReference>
<dbReference type="Gene3D" id="3.40.190.10">
    <property type="entry name" value="Periplasmic binding protein-like II"/>
    <property type="match status" value="2"/>
</dbReference>
<gene>
    <name evidence="4" type="ORF">EZJ58_5000</name>
</gene>
<dbReference type="OrthoDB" id="4393730at2"/>
<reference evidence="4 5" key="1">
    <citation type="submission" date="2019-02" db="EMBL/GenBank/DDBJ databases">
        <title>Investigation of anaerobic lignin degradation for improved lignocellulosic biofuels.</title>
        <authorList>
            <person name="Deangelis K."/>
        </authorList>
    </citation>
    <scope>NUCLEOTIDE SEQUENCE [LARGE SCALE GENOMIC DNA]</scope>
    <source>
        <strain evidence="4 5">159R</strain>
    </source>
</reference>
<evidence type="ECO:0000256" key="3">
    <source>
        <dbReference type="SAM" id="SignalP"/>
    </source>
</evidence>
<protein>
    <submittedName>
        <fullName evidence="4">Carbohydrate ABC transporter substrate-binding protein (CUT1 family)</fullName>
    </submittedName>
</protein>
<dbReference type="Proteomes" id="UP000294555">
    <property type="component" value="Unassembled WGS sequence"/>
</dbReference>
<dbReference type="GO" id="GO:0030313">
    <property type="term" value="C:cell envelope"/>
    <property type="evidence" value="ECO:0007669"/>
    <property type="project" value="UniProtKB-ARBA"/>
</dbReference>
<dbReference type="EMBL" id="SJOI01000001">
    <property type="protein sequence ID" value="TCL06711.1"/>
    <property type="molecule type" value="Genomic_DNA"/>
</dbReference>
<dbReference type="PANTHER" id="PTHR43649:SF30">
    <property type="entry name" value="ABC TRANSPORTER SUBSTRATE-BINDING PROTEIN"/>
    <property type="match status" value="1"/>
</dbReference>
<comment type="subcellular location">
    <subcellularLocation>
        <location evidence="1">Periplasm</location>
    </subcellularLocation>
</comment>
<dbReference type="RefSeq" id="WP_132926329.1">
    <property type="nucleotide sequence ID" value="NZ_SJOI01000001.1"/>
</dbReference>
<evidence type="ECO:0000256" key="1">
    <source>
        <dbReference type="ARBA" id="ARBA00004418"/>
    </source>
</evidence>
<evidence type="ECO:0000313" key="5">
    <source>
        <dbReference type="Proteomes" id="UP000294555"/>
    </source>
</evidence>
<accession>A0A4R1NL79</accession>
<dbReference type="InterPro" id="IPR050490">
    <property type="entry name" value="Bact_solute-bd_prot1"/>
</dbReference>
<organism evidence="4 5">
    <name type="scientific">Sodalis ligni</name>
    <dbReference type="NCBI Taxonomy" id="2697027"/>
    <lineage>
        <taxon>Bacteria</taxon>
        <taxon>Pseudomonadati</taxon>
        <taxon>Pseudomonadota</taxon>
        <taxon>Gammaproteobacteria</taxon>
        <taxon>Enterobacterales</taxon>
        <taxon>Bruguierivoracaceae</taxon>
        <taxon>Sodalis</taxon>
    </lineage>
</organism>
<sequence>MSLQASVCSRILSGAIILSGITAAHADDKITLDVLYTTPGTFNSLQKELAKRFTETHPDIEIKFRNPVKGYEEAAQEILRGQITHSMPDVAFNGINQIGLFVDRGIGAPLDTYIKKEGGLDKLGYYPTLAKLGTWKGKQYGLPFAVSTPVLYVNTDLVKAAGGNPDRLPGTWPDLIKLGKAIESHSKSPVTGLYYQWEQTGNWLFQTLITSKGGHMLQPDSCKIGFNSDAGKWALQTLESFGKSGMPNLALGQARQSFVSGTIGIMADSTSYVAAAEKQINGTFGFKTMPFPLAAAQGRLPAGGNVAMVLSTDTKRQAAAWEYVKFVTGPEGQTAMANLTGYMPGNKIAVEKADLLGNFYASHPNHTTSLKQVPVLGEWASFPGENSLKIIEVIKDHTEALVTARDNAADTMSKLVQDVNALMPAECR</sequence>
<dbReference type="SUPFAM" id="SSF53850">
    <property type="entry name" value="Periplasmic binding protein-like II"/>
    <property type="match status" value="1"/>
</dbReference>
<dbReference type="InterPro" id="IPR006059">
    <property type="entry name" value="SBP"/>
</dbReference>
<evidence type="ECO:0000313" key="4">
    <source>
        <dbReference type="EMBL" id="TCL06711.1"/>
    </source>
</evidence>